<evidence type="ECO:0000313" key="1">
    <source>
        <dbReference type="EMBL" id="EEX76263.1"/>
    </source>
</evidence>
<gene>
    <name evidence="1" type="ORF">SELSPUOL_02428</name>
</gene>
<sequence length="39" mass="4575">MLTTRLNALLAGRTDFSYLLKSLDEGEFFLTYKSLYRNI</sequence>
<accession>C9LY69</accession>
<organism evidence="1 2">
    <name type="scientific">Selenomonas sputigena (strain ATCC 35185 / DSM 20758 / CCUG 44933 / VPI D19B-28)</name>
    <dbReference type="NCBI Taxonomy" id="546271"/>
    <lineage>
        <taxon>Bacteria</taxon>
        <taxon>Bacillati</taxon>
        <taxon>Bacillota</taxon>
        <taxon>Negativicutes</taxon>
        <taxon>Selenomonadales</taxon>
        <taxon>Selenomonadaceae</taxon>
        <taxon>Selenomonas</taxon>
    </lineage>
</organism>
<dbReference type="Proteomes" id="UP000003505">
    <property type="component" value="Unassembled WGS sequence"/>
</dbReference>
<reference evidence="1 2" key="1">
    <citation type="submission" date="2009-09" db="EMBL/GenBank/DDBJ databases">
        <authorList>
            <person name="Weinstock G."/>
            <person name="Sodergren E."/>
            <person name="Clifton S."/>
            <person name="Fulton L."/>
            <person name="Fulton B."/>
            <person name="Courtney L."/>
            <person name="Fronick C."/>
            <person name="Harrison M."/>
            <person name="Strong C."/>
            <person name="Farmer C."/>
            <person name="Delahaunty K."/>
            <person name="Markovic C."/>
            <person name="Hall O."/>
            <person name="Minx P."/>
            <person name="Tomlinson C."/>
            <person name="Mitreva M."/>
            <person name="Nelson J."/>
            <person name="Hou S."/>
            <person name="Wollam A."/>
            <person name="Pepin K.H."/>
            <person name="Johnson M."/>
            <person name="Bhonagiri V."/>
            <person name="Nash W.E."/>
            <person name="Warren W."/>
            <person name="Chinwalla A."/>
            <person name="Mardis E.R."/>
            <person name="Wilson R.K."/>
        </authorList>
    </citation>
    <scope>NUCLEOTIDE SEQUENCE [LARGE SCALE GENOMIC DNA]</scope>
    <source>
        <strain evidence="2">ATCC 35185 / DSM 20758 / VPI D19B-28</strain>
    </source>
</reference>
<dbReference type="AlphaFoldDB" id="C9LY69"/>
<proteinExistence type="predicted"/>
<evidence type="ECO:0000313" key="2">
    <source>
        <dbReference type="Proteomes" id="UP000003505"/>
    </source>
</evidence>
<dbReference type="EMBL" id="ACKP02000050">
    <property type="protein sequence ID" value="EEX76263.1"/>
    <property type="molecule type" value="Genomic_DNA"/>
</dbReference>
<name>C9LY69_SELS3</name>
<protein>
    <submittedName>
        <fullName evidence="1">Uncharacterized protein</fullName>
    </submittedName>
</protein>
<comment type="caution">
    <text evidence="1">The sequence shown here is derived from an EMBL/GenBank/DDBJ whole genome shotgun (WGS) entry which is preliminary data.</text>
</comment>